<dbReference type="AlphaFoldDB" id="A0A0F9JWW3"/>
<proteinExistence type="predicted"/>
<evidence type="ECO:0000313" key="1">
    <source>
        <dbReference type="EMBL" id="KKM74218.1"/>
    </source>
</evidence>
<gene>
    <name evidence="1" type="ORF">LCGC14_1402600</name>
</gene>
<comment type="caution">
    <text evidence="1">The sequence shown here is derived from an EMBL/GenBank/DDBJ whole genome shotgun (WGS) entry which is preliminary data.</text>
</comment>
<name>A0A0F9JWW3_9ZZZZ</name>
<organism evidence="1">
    <name type="scientific">marine sediment metagenome</name>
    <dbReference type="NCBI Taxonomy" id="412755"/>
    <lineage>
        <taxon>unclassified sequences</taxon>
        <taxon>metagenomes</taxon>
        <taxon>ecological metagenomes</taxon>
    </lineage>
</organism>
<sequence>MDILKNKFILAFLFLLIGSSIIVSAQITTIQTQVLDLAERARDYFIEATKGNIVGQTTGNVFGHNLALGASTEDIQGQGGILIFLETTELITIVSDNTNDDLIGTNANSVLVEGLDVNFDEISEIVNLSGITSVNTTNGFIRVNKLIINEVGNYTVSNAGTITATAATSGSLQLQIDPSQGQSQSTHYTIPAGQNLIITHLSGSIQTGKTVLLEINSRANADDITPPVAPIRVIKVLHGLNSVFGDRSFGNLKFDEKTDLWLSGRTTAGGAGAIIEVNYDFIQYAIGS</sequence>
<reference evidence="1" key="1">
    <citation type="journal article" date="2015" name="Nature">
        <title>Complex archaea that bridge the gap between prokaryotes and eukaryotes.</title>
        <authorList>
            <person name="Spang A."/>
            <person name="Saw J.H."/>
            <person name="Jorgensen S.L."/>
            <person name="Zaremba-Niedzwiedzka K."/>
            <person name="Martijn J."/>
            <person name="Lind A.E."/>
            <person name="van Eijk R."/>
            <person name="Schleper C."/>
            <person name="Guy L."/>
            <person name="Ettema T.J."/>
        </authorList>
    </citation>
    <scope>NUCLEOTIDE SEQUENCE</scope>
</reference>
<dbReference type="EMBL" id="LAZR01009176">
    <property type="protein sequence ID" value="KKM74218.1"/>
    <property type="molecule type" value="Genomic_DNA"/>
</dbReference>
<accession>A0A0F9JWW3</accession>
<protein>
    <submittedName>
        <fullName evidence="1">Uncharacterized protein</fullName>
    </submittedName>
</protein>